<keyword evidence="1" id="KW-0472">Membrane</keyword>
<feature type="transmembrane region" description="Helical" evidence="1">
    <location>
        <begin position="40"/>
        <end position="67"/>
    </location>
</feature>
<evidence type="ECO:0000256" key="1">
    <source>
        <dbReference type="SAM" id="Phobius"/>
    </source>
</evidence>
<evidence type="ECO:0000313" key="3">
    <source>
        <dbReference type="Proteomes" id="UP000807353"/>
    </source>
</evidence>
<dbReference type="EMBL" id="MU150320">
    <property type="protein sequence ID" value="KAF9459246.1"/>
    <property type="molecule type" value="Genomic_DNA"/>
</dbReference>
<feature type="transmembrane region" description="Helical" evidence="1">
    <location>
        <begin position="87"/>
        <end position="109"/>
    </location>
</feature>
<protein>
    <submittedName>
        <fullName evidence="2">Uncharacterized protein</fullName>
    </submittedName>
</protein>
<proteinExistence type="predicted"/>
<comment type="caution">
    <text evidence="2">The sequence shown here is derived from an EMBL/GenBank/DDBJ whole genome shotgun (WGS) entry which is preliminary data.</text>
</comment>
<reference evidence="2" key="1">
    <citation type="submission" date="2020-11" db="EMBL/GenBank/DDBJ databases">
        <authorList>
            <consortium name="DOE Joint Genome Institute"/>
            <person name="Ahrendt S."/>
            <person name="Riley R."/>
            <person name="Andreopoulos W."/>
            <person name="Labutti K."/>
            <person name="Pangilinan J."/>
            <person name="Ruiz-Duenas F.J."/>
            <person name="Barrasa J.M."/>
            <person name="Sanchez-Garcia M."/>
            <person name="Camarero S."/>
            <person name="Miyauchi S."/>
            <person name="Serrano A."/>
            <person name="Linde D."/>
            <person name="Babiker R."/>
            <person name="Drula E."/>
            <person name="Ayuso-Fernandez I."/>
            <person name="Pacheco R."/>
            <person name="Padilla G."/>
            <person name="Ferreira P."/>
            <person name="Barriuso J."/>
            <person name="Kellner H."/>
            <person name="Castanera R."/>
            <person name="Alfaro M."/>
            <person name="Ramirez L."/>
            <person name="Pisabarro A.G."/>
            <person name="Kuo A."/>
            <person name="Tritt A."/>
            <person name="Lipzen A."/>
            <person name="He G."/>
            <person name="Yan M."/>
            <person name="Ng V."/>
            <person name="Cullen D."/>
            <person name="Martin F."/>
            <person name="Rosso M.-N."/>
            <person name="Henrissat B."/>
            <person name="Hibbett D."/>
            <person name="Martinez A.T."/>
            <person name="Grigoriev I.V."/>
        </authorList>
    </citation>
    <scope>NUCLEOTIDE SEQUENCE</scope>
    <source>
        <strain evidence="2">CBS 247.69</strain>
    </source>
</reference>
<keyword evidence="1" id="KW-1133">Transmembrane helix</keyword>
<sequence length="124" mass="14378">MGLLYGCMYTVRFGTMRKAYKAIQWAEEAQKTRTHIFWNVWVFLAMPAIWLCWSIILFLTSIMAYVWRTGSNHDPVLRLSPKGALGPRLAVTGLFGLGVLYFGLIVLTLRRYGDIMDENWKKRV</sequence>
<keyword evidence="3" id="KW-1185">Reference proteome</keyword>
<feature type="non-terminal residue" evidence="2">
    <location>
        <position position="124"/>
    </location>
</feature>
<keyword evidence="1" id="KW-0812">Transmembrane</keyword>
<dbReference type="Proteomes" id="UP000807353">
    <property type="component" value="Unassembled WGS sequence"/>
</dbReference>
<name>A0A9P6CB79_9AGAR</name>
<dbReference type="OrthoDB" id="3062801at2759"/>
<dbReference type="AlphaFoldDB" id="A0A9P6CB79"/>
<evidence type="ECO:0000313" key="2">
    <source>
        <dbReference type="EMBL" id="KAF9459246.1"/>
    </source>
</evidence>
<accession>A0A9P6CB79</accession>
<organism evidence="2 3">
    <name type="scientific">Collybia nuda</name>
    <dbReference type="NCBI Taxonomy" id="64659"/>
    <lineage>
        <taxon>Eukaryota</taxon>
        <taxon>Fungi</taxon>
        <taxon>Dikarya</taxon>
        <taxon>Basidiomycota</taxon>
        <taxon>Agaricomycotina</taxon>
        <taxon>Agaricomycetes</taxon>
        <taxon>Agaricomycetidae</taxon>
        <taxon>Agaricales</taxon>
        <taxon>Tricholomatineae</taxon>
        <taxon>Clitocybaceae</taxon>
        <taxon>Collybia</taxon>
    </lineage>
</organism>
<gene>
    <name evidence="2" type="ORF">BDZ94DRAFT_1122565</name>
</gene>